<evidence type="ECO:0000313" key="1">
    <source>
        <dbReference type="EMBL" id="WOH14683.1"/>
    </source>
</evidence>
<gene>
    <name evidence="1" type="ORF">DCAR_0934204</name>
</gene>
<dbReference type="AlphaFoldDB" id="A0AAF0XUT4"/>
<reference evidence="1" key="2">
    <citation type="submission" date="2022-03" db="EMBL/GenBank/DDBJ databases">
        <title>Draft title - Genomic analysis of global carrot germplasm unveils the trajectory of domestication and the origin of high carotenoid orange carrot.</title>
        <authorList>
            <person name="Iorizzo M."/>
            <person name="Ellison S."/>
            <person name="Senalik D."/>
            <person name="Macko-Podgorni A."/>
            <person name="Grzebelus D."/>
            <person name="Bostan H."/>
            <person name="Rolling W."/>
            <person name="Curaba J."/>
            <person name="Simon P."/>
        </authorList>
    </citation>
    <scope>NUCLEOTIDE SEQUENCE</scope>
    <source>
        <tissue evidence="1">Leaf</tissue>
    </source>
</reference>
<organism evidence="1 2">
    <name type="scientific">Daucus carota subsp. sativus</name>
    <name type="common">Carrot</name>
    <dbReference type="NCBI Taxonomy" id="79200"/>
    <lineage>
        <taxon>Eukaryota</taxon>
        <taxon>Viridiplantae</taxon>
        <taxon>Streptophyta</taxon>
        <taxon>Embryophyta</taxon>
        <taxon>Tracheophyta</taxon>
        <taxon>Spermatophyta</taxon>
        <taxon>Magnoliopsida</taxon>
        <taxon>eudicotyledons</taxon>
        <taxon>Gunneridae</taxon>
        <taxon>Pentapetalae</taxon>
        <taxon>asterids</taxon>
        <taxon>campanulids</taxon>
        <taxon>Apiales</taxon>
        <taxon>Apiaceae</taxon>
        <taxon>Apioideae</taxon>
        <taxon>Scandiceae</taxon>
        <taxon>Daucinae</taxon>
        <taxon>Daucus</taxon>
        <taxon>Daucus sect. Daucus</taxon>
    </lineage>
</organism>
<name>A0AAF0XUT4_DAUCS</name>
<proteinExistence type="predicted"/>
<keyword evidence="2" id="KW-1185">Reference proteome</keyword>
<dbReference type="EMBL" id="CP093351">
    <property type="protein sequence ID" value="WOH14683.1"/>
    <property type="molecule type" value="Genomic_DNA"/>
</dbReference>
<protein>
    <submittedName>
        <fullName evidence="1">Uncharacterized protein</fullName>
    </submittedName>
</protein>
<reference evidence="1" key="1">
    <citation type="journal article" date="2016" name="Nat. Genet.">
        <title>A high-quality carrot genome assembly provides new insights into carotenoid accumulation and asterid genome evolution.</title>
        <authorList>
            <person name="Iorizzo M."/>
            <person name="Ellison S."/>
            <person name="Senalik D."/>
            <person name="Zeng P."/>
            <person name="Satapoomin P."/>
            <person name="Huang J."/>
            <person name="Bowman M."/>
            <person name="Iovene M."/>
            <person name="Sanseverino W."/>
            <person name="Cavagnaro P."/>
            <person name="Yildiz M."/>
            <person name="Macko-Podgorni A."/>
            <person name="Moranska E."/>
            <person name="Grzebelus E."/>
            <person name="Grzebelus D."/>
            <person name="Ashrafi H."/>
            <person name="Zheng Z."/>
            <person name="Cheng S."/>
            <person name="Spooner D."/>
            <person name="Van Deynze A."/>
            <person name="Simon P."/>
        </authorList>
    </citation>
    <scope>NUCLEOTIDE SEQUENCE</scope>
    <source>
        <tissue evidence="1">Leaf</tissue>
    </source>
</reference>
<accession>A0AAF0XUT4</accession>
<evidence type="ECO:0000313" key="2">
    <source>
        <dbReference type="Proteomes" id="UP000077755"/>
    </source>
</evidence>
<dbReference type="Proteomes" id="UP000077755">
    <property type="component" value="Chromosome 9"/>
</dbReference>
<sequence length="65" mass="7379">MIIRIIYILNFDDKNTKVTKIGNANEKLSICLPALCSPGIVPCFCCLDIIINKCYRTRSECHQNC</sequence>